<evidence type="ECO:0000313" key="1">
    <source>
        <dbReference type="EMBL" id="KAJ1899395.1"/>
    </source>
</evidence>
<accession>A0ACC1IRL6</accession>
<proteinExistence type="predicted"/>
<dbReference type="Proteomes" id="UP001150581">
    <property type="component" value="Unassembled WGS sequence"/>
</dbReference>
<comment type="caution">
    <text evidence="1">The sequence shown here is derived from an EMBL/GenBank/DDBJ whole genome shotgun (WGS) entry which is preliminary data.</text>
</comment>
<sequence>MDQQNSNPLDTNDPLYLGLDLSTQQLKGILINSSGNIVKESNIGFDATFPHYHTTNGRHVHGDRVTAPVHMWLEALDHLMHEILLSGLGPRIHGISGAAQQHGSVYWNHRGIEQLANLDTNKSLKDQLVFAVADSPIWEDASTKEECRELEHVAGSAARLAEITGSMGFERFTGAQIAKIKKTPAWTNVSRVSLVSSFLASLLIGKIAPVDVSDASGTNLFDVQQGAWSQGLCDSISSDLINMLGPRVCMADERVGTLSTYFVEKYGLRGCPIWAFSGDNPSAFAGFESIHRPGPSLAVLSLGTSDTVLFPLSAYPYVSKSALEHPDGHVMRHPTDCSRFIAMLCYKNGSLVREWVRDTYAHDNGSWAEFNRMAMEPLAPKAFGFYYPSMEIQPKAKGIHRFVQAADGKLISPTSGTRYTAVQEFSQTSDPRAILESQLMSMCVDYRHKSVDPLPVVAVTGGASDNAVVRQAIADILGVRVCAVHMPSAGCGVAPAMPAYGAAVRALSAAEGRSVDACVLRDVAVPRELVHRRYVDALADFEFLRRHVSLQHV</sequence>
<name>A0ACC1IRL6_9FUNG</name>
<evidence type="ECO:0000313" key="2">
    <source>
        <dbReference type="Proteomes" id="UP001150581"/>
    </source>
</evidence>
<organism evidence="1 2">
    <name type="scientific">Kickxella alabastrina</name>
    <dbReference type="NCBI Taxonomy" id="61397"/>
    <lineage>
        <taxon>Eukaryota</taxon>
        <taxon>Fungi</taxon>
        <taxon>Fungi incertae sedis</taxon>
        <taxon>Zoopagomycota</taxon>
        <taxon>Kickxellomycotina</taxon>
        <taxon>Kickxellomycetes</taxon>
        <taxon>Kickxellales</taxon>
        <taxon>Kickxellaceae</taxon>
        <taxon>Kickxella</taxon>
    </lineage>
</organism>
<gene>
    <name evidence="1" type="ORF">LPJ66_002137</name>
</gene>
<dbReference type="EMBL" id="JANBPG010000156">
    <property type="protein sequence ID" value="KAJ1899395.1"/>
    <property type="molecule type" value="Genomic_DNA"/>
</dbReference>
<reference evidence="1" key="1">
    <citation type="submission" date="2022-07" db="EMBL/GenBank/DDBJ databases">
        <title>Phylogenomic reconstructions and comparative analyses of Kickxellomycotina fungi.</title>
        <authorList>
            <person name="Reynolds N.K."/>
            <person name="Stajich J.E."/>
            <person name="Barry K."/>
            <person name="Grigoriev I.V."/>
            <person name="Crous P."/>
            <person name="Smith M.E."/>
        </authorList>
    </citation>
    <scope>NUCLEOTIDE SEQUENCE</scope>
    <source>
        <strain evidence="1">Benny 63K</strain>
    </source>
</reference>
<keyword evidence="2" id="KW-1185">Reference proteome</keyword>
<protein>
    <submittedName>
        <fullName evidence="1">Uncharacterized protein</fullName>
    </submittedName>
</protein>